<dbReference type="AlphaFoldDB" id="A0A1N6KT01"/>
<gene>
    <name evidence="1" type="ORF">SAMN05444165_4599</name>
</gene>
<evidence type="ECO:0000313" key="2">
    <source>
        <dbReference type="Proteomes" id="UP000185151"/>
    </source>
</evidence>
<sequence length="37" mass="4275">MDVTLQPRKYSLTSLVSSARCYVSKASVRHTRDARYQ</sequence>
<organism evidence="1 2">
    <name type="scientific">Paraburkholderia phenazinium</name>
    <dbReference type="NCBI Taxonomy" id="60549"/>
    <lineage>
        <taxon>Bacteria</taxon>
        <taxon>Pseudomonadati</taxon>
        <taxon>Pseudomonadota</taxon>
        <taxon>Betaproteobacteria</taxon>
        <taxon>Burkholderiales</taxon>
        <taxon>Burkholderiaceae</taxon>
        <taxon>Paraburkholderia</taxon>
    </lineage>
</organism>
<reference evidence="1 2" key="1">
    <citation type="submission" date="2016-11" db="EMBL/GenBank/DDBJ databases">
        <authorList>
            <person name="Jaros S."/>
            <person name="Januszkiewicz K."/>
            <person name="Wedrychowicz H."/>
        </authorList>
    </citation>
    <scope>NUCLEOTIDE SEQUENCE [LARGE SCALE GENOMIC DNA]</scope>
    <source>
        <strain evidence="1 2">GAS95</strain>
    </source>
</reference>
<evidence type="ECO:0000313" key="1">
    <source>
        <dbReference type="EMBL" id="SIO59654.1"/>
    </source>
</evidence>
<keyword evidence="2" id="KW-1185">Reference proteome</keyword>
<accession>A0A1N6KT01</accession>
<protein>
    <submittedName>
        <fullName evidence="1">Uncharacterized protein</fullName>
    </submittedName>
</protein>
<dbReference type="EMBL" id="FSRU01000002">
    <property type="protein sequence ID" value="SIO59654.1"/>
    <property type="molecule type" value="Genomic_DNA"/>
</dbReference>
<proteinExistence type="predicted"/>
<dbReference type="Proteomes" id="UP000185151">
    <property type="component" value="Unassembled WGS sequence"/>
</dbReference>
<name>A0A1N6KT01_9BURK</name>